<evidence type="ECO:0000256" key="1">
    <source>
        <dbReference type="ARBA" id="ARBA00000109"/>
    </source>
</evidence>
<dbReference type="AlphaFoldDB" id="A0A8H7L9Q4"/>
<name>A0A8H7L9Q4_9ASCO</name>
<dbReference type="InterPro" id="IPR040540">
    <property type="entry name" value="RNase_3_N"/>
</dbReference>
<comment type="caution">
    <text evidence="9">The sequence shown here is derived from an EMBL/GenBank/DDBJ whole genome shotgun (WGS) entry which is preliminary data.</text>
</comment>
<keyword evidence="6" id="KW-0694">RNA-binding</keyword>
<comment type="catalytic activity">
    <reaction evidence="1">
        <text>Endonucleolytic cleavage to 5'-phosphomonoester.</text>
        <dbReference type="EC" id="3.1.26.3"/>
    </reaction>
</comment>
<dbReference type="Pfam" id="PF18497">
    <property type="entry name" value="RNase_3_N"/>
    <property type="match status" value="1"/>
</dbReference>
<dbReference type="GO" id="GO:0034475">
    <property type="term" value="P:U4 snRNA 3'-end processing"/>
    <property type="evidence" value="ECO:0007669"/>
    <property type="project" value="UniProtKB-ARBA"/>
</dbReference>
<dbReference type="CDD" id="cd00593">
    <property type="entry name" value="RIBOc"/>
    <property type="match status" value="1"/>
</dbReference>
<sequence>MSQDGLNDFLKSLQEAATGVPSSKENRPVKKQKMTSSLLDPARLGNSASFGYTEINKFEHCARSLQKNVRTIVEEAPTMTQLTSYFTDNTLDKFAKQEAKTNPLLLLVSKLKTLYSTRQLSIFDQILENNVIVKATKSSPSEPVAKRELDELDDEPEIFQGLPPLPKIRSPELRLRVFQHKSTCANKTYLNDLEIVLTHNERMEFLGDSVLNTAVTFILYRRFPTANEGQMSQMRSLLVSNKVLGEFSVAYGFDKQLRCNIDEEALKLGKQKVFADVFEAYIGALAMERGYDLKEVEKWLEDLLANKIAIASKELRKLTPVDKEAKTELYSLIGSASLHPVYKVVENGNGINTPYKVHCMMEETVIGEGEAPSLKEAGLKAAMSALLNKEMLEKYGRKRLETDRSVTEVKPANNGADDSAPGTSKFPLLADKSTLPNKFAKNEAYAYFGKNLGLTPEYIVVFEEDNKRFKAELKVKEVVLAVAYDASKKNAISRAAAVLLENKQLLNEIVSLVN</sequence>
<dbReference type="FunFam" id="1.10.1520.10:FF:000001">
    <property type="entry name" value="Ribonuclease 3"/>
    <property type="match status" value="1"/>
</dbReference>
<evidence type="ECO:0000259" key="8">
    <source>
        <dbReference type="PROSITE" id="PS50142"/>
    </source>
</evidence>
<dbReference type="EC" id="3.1.26.3" evidence="2"/>
<dbReference type="GO" id="GO:0003725">
    <property type="term" value="F:double-stranded RNA binding"/>
    <property type="evidence" value="ECO:0007669"/>
    <property type="project" value="InterPro"/>
</dbReference>
<dbReference type="GO" id="GO:0034963">
    <property type="term" value="P:box C/D sno(s)RNA processing"/>
    <property type="evidence" value="ECO:0007669"/>
    <property type="project" value="UniProtKB-ARBA"/>
</dbReference>
<dbReference type="CDD" id="cd19876">
    <property type="entry name" value="DSRM_RNT1p-like"/>
    <property type="match status" value="1"/>
</dbReference>
<gene>
    <name evidence="9" type="ORF">HF325_005877</name>
</gene>
<dbReference type="Pfam" id="PF00035">
    <property type="entry name" value="dsrm"/>
    <property type="match status" value="2"/>
</dbReference>
<dbReference type="OrthoDB" id="2392202at2759"/>
<dbReference type="PANTHER" id="PTHR11207">
    <property type="entry name" value="RIBONUCLEASE III"/>
    <property type="match status" value="1"/>
</dbReference>
<dbReference type="Gene3D" id="3.30.160.20">
    <property type="match status" value="2"/>
</dbReference>
<evidence type="ECO:0000313" key="10">
    <source>
        <dbReference type="Proteomes" id="UP000649328"/>
    </source>
</evidence>
<dbReference type="GO" id="GO:0005654">
    <property type="term" value="C:nucleoplasm"/>
    <property type="evidence" value="ECO:0007669"/>
    <property type="project" value="TreeGrafter"/>
</dbReference>
<organism evidence="9 10">
    <name type="scientific">Metschnikowia pulcherrima</name>
    <dbReference type="NCBI Taxonomy" id="27326"/>
    <lineage>
        <taxon>Eukaryota</taxon>
        <taxon>Fungi</taxon>
        <taxon>Dikarya</taxon>
        <taxon>Ascomycota</taxon>
        <taxon>Saccharomycotina</taxon>
        <taxon>Pichiomycetes</taxon>
        <taxon>Metschnikowiaceae</taxon>
        <taxon>Metschnikowia</taxon>
    </lineage>
</organism>
<keyword evidence="3" id="KW-0540">Nuclease</keyword>
<dbReference type="GO" id="GO:0004525">
    <property type="term" value="F:ribonuclease III activity"/>
    <property type="evidence" value="ECO:0007669"/>
    <property type="project" value="UniProtKB-EC"/>
</dbReference>
<dbReference type="SUPFAM" id="SSF69065">
    <property type="entry name" value="RNase III domain-like"/>
    <property type="match status" value="1"/>
</dbReference>
<dbReference type="InterPro" id="IPR014720">
    <property type="entry name" value="dsRBD_dom"/>
</dbReference>
<evidence type="ECO:0000256" key="3">
    <source>
        <dbReference type="ARBA" id="ARBA00022722"/>
    </source>
</evidence>
<evidence type="ECO:0000256" key="7">
    <source>
        <dbReference type="SAM" id="MobiDB-lite"/>
    </source>
</evidence>
<evidence type="ECO:0000256" key="5">
    <source>
        <dbReference type="ARBA" id="ARBA00022801"/>
    </source>
</evidence>
<dbReference type="Gene3D" id="1.10.1520.10">
    <property type="entry name" value="Ribonuclease III domain"/>
    <property type="match status" value="1"/>
</dbReference>
<keyword evidence="5" id="KW-0378">Hydrolase</keyword>
<dbReference type="InterPro" id="IPR036389">
    <property type="entry name" value="RNase_III_sf"/>
</dbReference>
<dbReference type="InterPro" id="IPR000999">
    <property type="entry name" value="RNase_III_dom"/>
</dbReference>
<protein>
    <recommendedName>
        <fullName evidence="2">ribonuclease III</fullName>
        <ecNumber evidence="2">3.1.26.3</ecNumber>
    </recommendedName>
</protein>
<proteinExistence type="predicted"/>
<dbReference type="Pfam" id="PF00636">
    <property type="entry name" value="Ribonuclease_3"/>
    <property type="match status" value="1"/>
</dbReference>
<evidence type="ECO:0000313" key="9">
    <source>
        <dbReference type="EMBL" id="KAF8000028.1"/>
    </source>
</evidence>
<accession>A0A8H7L9Q4</accession>
<dbReference type="GO" id="GO:0006364">
    <property type="term" value="P:rRNA processing"/>
    <property type="evidence" value="ECO:0007669"/>
    <property type="project" value="InterPro"/>
</dbReference>
<dbReference type="Proteomes" id="UP000649328">
    <property type="component" value="Unassembled WGS sequence"/>
</dbReference>
<dbReference type="InterPro" id="IPR044449">
    <property type="entry name" value="Rnt1/Pac1_DSRM_fungi"/>
</dbReference>
<dbReference type="SUPFAM" id="SSF54768">
    <property type="entry name" value="dsRNA-binding domain-like"/>
    <property type="match status" value="2"/>
</dbReference>
<evidence type="ECO:0000256" key="6">
    <source>
        <dbReference type="ARBA" id="ARBA00022884"/>
    </source>
</evidence>
<dbReference type="EMBL" id="JACBPP010000008">
    <property type="protein sequence ID" value="KAF8000028.1"/>
    <property type="molecule type" value="Genomic_DNA"/>
</dbReference>
<dbReference type="SMART" id="SM00358">
    <property type="entry name" value="DSRM"/>
    <property type="match status" value="2"/>
</dbReference>
<dbReference type="PROSITE" id="PS50142">
    <property type="entry name" value="RNASE_3_2"/>
    <property type="match status" value="1"/>
</dbReference>
<dbReference type="PANTHER" id="PTHR11207:SF0">
    <property type="entry name" value="RIBONUCLEASE 3"/>
    <property type="match status" value="1"/>
</dbReference>
<dbReference type="PROSITE" id="PS00517">
    <property type="entry name" value="RNASE_3_1"/>
    <property type="match status" value="1"/>
</dbReference>
<reference evidence="9" key="1">
    <citation type="submission" date="2020-10" db="EMBL/GenBank/DDBJ databases">
        <title>The Whole-Genome Sequence of Metschnikowia persimmonesis, a Novel Endophytic Yeast Species Isolated from Medicinal Plant Diospyros kaki Thumb.</title>
        <authorList>
            <person name="Rahmat E."/>
            <person name="Kang Y."/>
        </authorList>
    </citation>
    <scope>NUCLEOTIDE SEQUENCE</scope>
    <source>
        <strain evidence="9">KIOM G15050</strain>
    </source>
</reference>
<evidence type="ECO:0000256" key="4">
    <source>
        <dbReference type="ARBA" id="ARBA00022759"/>
    </source>
</evidence>
<keyword evidence="10" id="KW-1185">Reference proteome</keyword>
<evidence type="ECO:0000256" key="2">
    <source>
        <dbReference type="ARBA" id="ARBA00012177"/>
    </source>
</evidence>
<dbReference type="SMART" id="SM00535">
    <property type="entry name" value="RIBOc"/>
    <property type="match status" value="1"/>
</dbReference>
<keyword evidence="4" id="KW-0255">Endonuclease</keyword>
<feature type="region of interest" description="Disordered" evidence="7">
    <location>
        <begin position="17"/>
        <end position="36"/>
    </location>
</feature>
<feature type="domain" description="RNase III" evidence="8">
    <location>
        <begin position="199"/>
        <end position="290"/>
    </location>
</feature>
<dbReference type="GO" id="GO:0030847">
    <property type="term" value="P:termination of RNA polymerase II transcription, exosome-dependent"/>
    <property type="evidence" value="ECO:0007669"/>
    <property type="project" value="UniProtKB-ARBA"/>
</dbReference>